<sequence>MQVEIFKFESEEEQMFNEIRTVEIEGEIWFVAANVTNILGYSNGRDAVDSYCRKKGVVKHEIPTQNGNQIVTLIKESNVYRLIFESKLESAEKFQDWLFDEVIPSIRKKGFYGKIKRSKSPNFYLRYKDNLHKIDRNYFSVISELFVTLNAELEKVGYEIPDRGETGKQIMPDISVGIMFSNYLKKNNSEFNGSHKYYDHSFPDERPDVEARIYPVEALPIFRRFVFDKWIPENAQKYFKDRDPIALDYLPKLLVG</sequence>
<name>A0ABS0EHS1_9FLAO</name>
<dbReference type="EMBL" id="JADOET010000005">
    <property type="protein sequence ID" value="MBF8149823.1"/>
    <property type="molecule type" value="Genomic_DNA"/>
</dbReference>
<dbReference type="PROSITE" id="PS51750">
    <property type="entry name" value="BRO_N"/>
    <property type="match status" value="1"/>
</dbReference>
<dbReference type="InterPro" id="IPR003497">
    <property type="entry name" value="BRO_N_domain"/>
</dbReference>
<proteinExistence type="predicted"/>
<dbReference type="Pfam" id="PF02498">
    <property type="entry name" value="Bro-N"/>
    <property type="match status" value="1"/>
</dbReference>
<dbReference type="InterPro" id="IPR058744">
    <property type="entry name" value="BstA-like_C"/>
</dbReference>
<feature type="domain" description="Bro-N" evidence="1">
    <location>
        <begin position="14"/>
        <end position="110"/>
    </location>
</feature>
<reference evidence="2 3" key="1">
    <citation type="submission" date="2020-11" db="EMBL/GenBank/DDBJ databases">
        <title>Winogradskyella marina sp. nov., isolated from marine sediment.</title>
        <authorList>
            <person name="Bo J."/>
            <person name="Wang S."/>
            <person name="Song X."/>
            <person name="Du Z."/>
        </authorList>
    </citation>
    <scope>NUCLEOTIDE SEQUENCE [LARGE SCALE GENOMIC DNA]</scope>
    <source>
        <strain evidence="2 3">F6397</strain>
    </source>
</reference>
<dbReference type="SMART" id="SM01040">
    <property type="entry name" value="Bro-N"/>
    <property type="match status" value="1"/>
</dbReference>
<dbReference type="PANTHER" id="PTHR36180:SF2">
    <property type="entry name" value="BRO FAMILY PROTEIN"/>
    <property type="match status" value="1"/>
</dbReference>
<protein>
    <recommendedName>
        <fullName evidence="1">Bro-N domain-containing protein</fullName>
    </recommendedName>
</protein>
<organism evidence="2 3">
    <name type="scientific">Winogradskyella marina</name>
    <dbReference type="NCBI Taxonomy" id="2785530"/>
    <lineage>
        <taxon>Bacteria</taxon>
        <taxon>Pseudomonadati</taxon>
        <taxon>Bacteroidota</taxon>
        <taxon>Flavobacteriia</taxon>
        <taxon>Flavobacteriales</taxon>
        <taxon>Flavobacteriaceae</taxon>
        <taxon>Winogradskyella</taxon>
    </lineage>
</organism>
<dbReference type="Proteomes" id="UP000611215">
    <property type="component" value="Unassembled WGS sequence"/>
</dbReference>
<evidence type="ECO:0000313" key="2">
    <source>
        <dbReference type="EMBL" id="MBF8149823.1"/>
    </source>
</evidence>
<keyword evidence="3" id="KW-1185">Reference proteome</keyword>
<evidence type="ECO:0000259" key="1">
    <source>
        <dbReference type="PROSITE" id="PS51750"/>
    </source>
</evidence>
<dbReference type="PANTHER" id="PTHR36180">
    <property type="entry name" value="DNA-BINDING PROTEIN-RELATED-RELATED"/>
    <property type="match status" value="1"/>
</dbReference>
<dbReference type="RefSeq" id="WP_195871099.1">
    <property type="nucleotide sequence ID" value="NZ_JADOET010000005.1"/>
</dbReference>
<comment type="caution">
    <text evidence="2">The sequence shown here is derived from an EMBL/GenBank/DDBJ whole genome shotgun (WGS) entry which is preliminary data.</text>
</comment>
<evidence type="ECO:0000313" key="3">
    <source>
        <dbReference type="Proteomes" id="UP000611215"/>
    </source>
</evidence>
<accession>A0ABS0EHS1</accession>
<gene>
    <name evidence="2" type="ORF">ITJ86_07920</name>
</gene>
<dbReference type="Pfam" id="PF26567">
    <property type="entry name" value="BstA_C"/>
    <property type="match status" value="1"/>
</dbReference>